<feature type="non-terminal residue" evidence="1">
    <location>
        <position position="1"/>
    </location>
</feature>
<dbReference type="AlphaFoldDB" id="A0AAV5S9R4"/>
<sequence>STNCLVLNWPRKRRRLKSSTISHFSDLFCDEAQIDPTFLQLILFFFDEPTNLDGLINDLATLASTDETRNKNETRLFDLLFVTCRSAELREEQKIRGAPYDLYYAEVKGRLACCCRCWWEL</sequence>
<comment type="caution">
    <text evidence="1">The sequence shown here is derived from an EMBL/GenBank/DDBJ whole genome shotgun (WGS) entry which is preliminary data.</text>
</comment>
<reference evidence="1" key="1">
    <citation type="submission" date="2023-10" db="EMBL/GenBank/DDBJ databases">
        <title>Genome assembly of Pristionchus species.</title>
        <authorList>
            <person name="Yoshida K."/>
            <person name="Sommer R.J."/>
        </authorList>
    </citation>
    <scope>NUCLEOTIDE SEQUENCE</scope>
    <source>
        <strain evidence="1">RS0144</strain>
    </source>
</reference>
<keyword evidence="2" id="KW-1185">Reference proteome</keyword>
<dbReference type="Proteomes" id="UP001432027">
    <property type="component" value="Unassembled WGS sequence"/>
</dbReference>
<name>A0AAV5S9R4_9BILA</name>
<accession>A0AAV5S9R4</accession>
<evidence type="ECO:0000313" key="2">
    <source>
        <dbReference type="Proteomes" id="UP001432027"/>
    </source>
</evidence>
<protein>
    <submittedName>
        <fullName evidence="1">Uncharacterized protein</fullName>
    </submittedName>
</protein>
<dbReference type="EMBL" id="BTSX01000001">
    <property type="protein sequence ID" value="GMS79354.1"/>
    <property type="molecule type" value="Genomic_DNA"/>
</dbReference>
<evidence type="ECO:0000313" key="1">
    <source>
        <dbReference type="EMBL" id="GMS79354.1"/>
    </source>
</evidence>
<proteinExistence type="predicted"/>
<organism evidence="1 2">
    <name type="scientific">Pristionchus entomophagus</name>
    <dbReference type="NCBI Taxonomy" id="358040"/>
    <lineage>
        <taxon>Eukaryota</taxon>
        <taxon>Metazoa</taxon>
        <taxon>Ecdysozoa</taxon>
        <taxon>Nematoda</taxon>
        <taxon>Chromadorea</taxon>
        <taxon>Rhabditida</taxon>
        <taxon>Rhabditina</taxon>
        <taxon>Diplogasteromorpha</taxon>
        <taxon>Diplogasteroidea</taxon>
        <taxon>Neodiplogasteridae</taxon>
        <taxon>Pristionchus</taxon>
    </lineage>
</organism>
<gene>
    <name evidence="1" type="ORF">PENTCL1PPCAC_1529</name>
</gene>